<dbReference type="Proteomes" id="UP000478052">
    <property type="component" value="Unassembled WGS sequence"/>
</dbReference>
<dbReference type="Gene3D" id="3.30.160.60">
    <property type="entry name" value="Classic Zinc Finger"/>
    <property type="match status" value="2"/>
</dbReference>
<dbReference type="InterPro" id="IPR036236">
    <property type="entry name" value="Znf_C2H2_sf"/>
</dbReference>
<dbReference type="PANTHER" id="PTHR33936:SF24">
    <property type="entry name" value="C2H2-TYPE DOMAIN-CONTAINING PROTEIN"/>
    <property type="match status" value="1"/>
</dbReference>
<dbReference type="GO" id="GO:0008270">
    <property type="term" value="F:zinc ion binding"/>
    <property type="evidence" value="ECO:0007669"/>
    <property type="project" value="UniProtKB-KW"/>
</dbReference>
<proteinExistence type="predicted"/>
<feature type="domain" description="C2H2-type" evidence="2">
    <location>
        <begin position="47"/>
        <end position="74"/>
    </location>
</feature>
<evidence type="ECO:0000313" key="4">
    <source>
        <dbReference type="Proteomes" id="UP000478052"/>
    </source>
</evidence>
<dbReference type="PROSITE" id="PS00028">
    <property type="entry name" value="ZINC_FINGER_C2H2_1"/>
    <property type="match status" value="2"/>
</dbReference>
<dbReference type="OrthoDB" id="6779477at2759"/>
<evidence type="ECO:0000256" key="1">
    <source>
        <dbReference type="PROSITE-ProRule" id="PRU00042"/>
    </source>
</evidence>
<dbReference type="InterPro" id="IPR013087">
    <property type="entry name" value="Znf_C2H2_type"/>
</dbReference>
<gene>
    <name evidence="3" type="ORF">FWK35_00030708</name>
</gene>
<dbReference type="SUPFAM" id="SSF57667">
    <property type="entry name" value="beta-beta-alpha zinc fingers"/>
    <property type="match status" value="1"/>
</dbReference>
<keyword evidence="1" id="KW-0479">Metal-binding</keyword>
<sequence>MYHTMTVVCSLCGKHFSKNSNLTRHIARVHSETRTSEHSKPSTTHSFICDYCNQIFSRKQNLKRHFLVHTSTFDERRKIVCMYCMSNGVSKKFVTRKLLQEHCVKVHDVELREEIKTFSSKSEFKKWQLDVQRITKCRFVSTRGINKVANGVKKLYLNCHRDGYFNRKLNSIRKLKSQGSNKINATCTAQMVVSENLDGTYIVNYTSTHCDHGCNIGRLTLTKEERASIAGKC</sequence>
<dbReference type="AlphaFoldDB" id="A0A6G0VSS3"/>
<dbReference type="Pfam" id="PF00096">
    <property type="entry name" value="zf-C2H2"/>
    <property type="match status" value="2"/>
</dbReference>
<protein>
    <submittedName>
        <fullName evidence="3">C2H2-type domain-containing protein</fullName>
    </submittedName>
</protein>
<feature type="domain" description="C2H2-type" evidence="2">
    <location>
        <begin position="7"/>
        <end position="35"/>
    </location>
</feature>
<dbReference type="PANTHER" id="PTHR33936">
    <property type="entry name" value="PROTEIN CBG17840"/>
    <property type="match status" value="1"/>
</dbReference>
<comment type="caution">
    <text evidence="3">The sequence shown here is derived from an EMBL/GenBank/DDBJ whole genome shotgun (WGS) entry which is preliminary data.</text>
</comment>
<reference evidence="3 4" key="1">
    <citation type="submission" date="2019-08" db="EMBL/GenBank/DDBJ databases">
        <title>Whole genome of Aphis craccivora.</title>
        <authorList>
            <person name="Voronova N.V."/>
            <person name="Shulinski R.S."/>
            <person name="Bandarenka Y.V."/>
            <person name="Zhorov D.G."/>
            <person name="Warner D."/>
        </authorList>
    </citation>
    <scope>NUCLEOTIDE SEQUENCE [LARGE SCALE GENOMIC DNA]</scope>
    <source>
        <strain evidence="3">180601</strain>
        <tissue evidence="3">Whole Body</tissue>
    </source>
</reference>
<evidence type="ECO:0000313" key="3">
    <source>
        <dbReference type="EMBL" id="KAF0707846.1"/>
    </source>
</evidence>
<organism evidence="3 4">
    <name type="scientific">Aphis craccivora</name>
    <name type="common">Cowpea aphid</name>
    <dbReference type="NCBI Taxonomy" id="307492"/>
    <lineage>
        <taxon>Eukaryota</taxon>
        <taxon>Metazoa</taxon>
        <taxon>Ecdysozoa</taxon>
        <taxon>Arthropoda</taxon>
        <taxon>Hexapoda</taxon>
        <taxon>Insecta</taxon>
        <taxon>Pterygota</taxon>
        <taxon>Neoptera</taxon>
        <taxon>Paraneoptera</taxon>
        <taxon>Hemiptera</taxon>
        <taxon>Sternorrhyncha</taxon>
        <taxon>Aphidomorpha</taxon>
        <taxon>Aphidoidea</taxon>
        <taxon>Aphididae</taxon>
        <taxon>Aphidini</taxon>
        <taxon>Aphis</taxon>
        <taxon>Aphis</taxon>
    </lineage>
</organism>
<dbReference type="InterPro" id="IPR052797">
    <property type="entry name" value="RegFact_GeneExpr_CellDeath"/>
</dbReference>
<accession>A0A6G0VSS3</accession>
<name>A0A6G0VSS3_APHCR</name>
<keyword evidence="1" id="KW-0862">Zinc</keyword>
<dbReference type="PROSITE" id="PS50157">
    <property type="entry name" value="ZINC_FINGER_C2H2_2"/>
    <property type="match status" value="2"/>
</dbReference>
<dbReference type="EMBL" id="VUJU01012377">
    <property type="protein sequence ID" value="KAF0707846.1"/>
    <property type="molecule type" value="Genomic_DNA"/>
</dbReference>
<keyword evidence="1" id="KW-0863">Zinc-finger</keyword>
<evidence type="ECO:0000259" key="2">
    <source>
        <dbReference type="PROSITE" id="PS50157"/>
    </source>
</evidence>
<keyword evidence="4" id="KW-1185">Reference proteome</keyword>
<dbReference type="SMART" id="SM00355">
    <property type="entry name" value="ZnF_C2H2"/>
    <property type="match status" value="3"/>
</dbReference>